<dbReference type="InterPro" id="IPR004155">
    <property type="entry name" value="PBS_lyase_HEAT"/>
</dbReference>
<name>A0ABX2V5B2_9BACL</name>
<reference evidence="2 3" key="1">
    <citation type="submission" date="2016-03" db="EMBL/GenBank/DDBJ databases">
        <authorList>
            <person name="Cho S.-Y."/>
            <person name="Lim S."/>
            <person name="Kim H."/>
            <person name="Soh E.H."/>
            <person name="Moon J.S."/>
        </authorList>
    </citation>
    <scope>NUCLEOTIDE SEQUENCE [LARGE SCALE GENOMIC DNA]</scope>
    <source>
        <strain evidence="2 3">KCTC 3810</strain>
    </source>
</reference>
<keyword evidence="3" id="KW-1185">Reference proteome</keyword>
<keyword evidence="1" id="KW-0677">Repeat</keyword>
<evidence type="ECO:0000313" key="2">
    <source>
        <dbReference type="EMBL" id="OAN10270.1"/>
    </source>
</evidence>
<comment type="caution">
    <text evidence="2">The sequence shown here is derived from an EMBL/GenBank/DDBJ whole genome shotgun (WGS) entry which is preliminary data.</text>
</comment>
<sequence length="312" mass="35721">MNKDELIALAEQMSIDEYVYDEERGYSTSEGSPSDLAYETARRFQDIQMLPVLMDLLEQTKRLEMKRYFYFMLGTIGMNTGDVRVADLLLERLAQETKPKLITSILDELANQERVDDATDIIKYVEDSRSAIRNSAIDALGSCRGALAEDALIQFITTSTDSFEIMSANFVLATIGTERVIPHLLPLLDHPKGDVRHSALNALSELGDDSFLPLFVKGLEDRSVDVKAYALLGIAKHGDASAIQPIIKRVKTMLKRKRQIQSNEILTAFRFLNRYRQSDKTIPELFDWIIMKRWDVLFDEEQQWLTEYRTSH</sequence>
<dbReference type="Proteomes" id="UP000078447">
    <property type="component" value="Unassembled WGS sequence"/>
</dbReference>
<dbReference type="Pfam" id="PF02985">
    <property type="entry name" value="HEAT"/>
    <property type="match status" value="1"/>
</dbReference>
<dbReference type="Gene3D" id="1.25.10.10">
    <property type="entry name" value="Leucine-rich Repeat Variant"/>
    <property type="match status" value="1"/>
</dbReference>
<organism evidence="2 3">
    <name type="scientific">Exiguobacterium undae</name>
    <dbReference type="NCBI Taxonomy" id="169177"/>
    <lineage>
        <taxon>Bacteria</taxon>
        <taxon>Bacillati</taxon>
        <taxon>Bacillota</taxon>
        <taxon>Bacilli</taxon>
        <taxon>Bacillales</taxon>
        <taxon>Bacillales Family XII. Incertae Sedis</taxon>
        <taxon>Exiguobacterium</taxon>
    </lineage>
</organism>
<dbReference type="InterPro" id="IPR000357">
    <property type="entry name" value="HEAT"/>
</dbReference>
<evidence type="ECO:0000256" key="1">
    <source>
        <dbReference type="ARBA" id="ARBA00022737"/>
    </source>
</evidence>
<dbReference type="SMART" id="SM00567">
    <property type="entry name" value="EZ_HEAT"/>
    <property type="match status" value="4"/>
</dbReference>
<evidence type="ECO:0000313" key="3">
    <source>
        <dbReference type="Proteomes" id="UP000078447"/>
    </source>
</evidence>
<evidence type="ECO:0008006" key="4">
    <source>
        <dbReference type="Google" id="ProtNLM"/>
    </source>
</evidence>
<dbReference type="RefSeq" id="WP_028105522.1">
    <property type="nucleotide sequence ID" value="NZ_LVVL01000018.1"/>
</dbReference>
<proteinExistence type="predicted"/>
<dbReference type="SUPFAM" id="SSF48371">
    <property type="entry name" value="ARM repeat"/>
    <property type="match status" value="1"/>
</dbReference>
<dbReference type="InterPro" id="IPR011989">
    <property type="entry name" value="ARM-like"/>
</dbReference>
<dbReference type="EMBL" id="LVVL01000018">
    <property type="protein sequence ID" value="OAN10270.1"/>
    <property type="molecule type" value="Genomic_DNA"/>
</dbReference>
<protein>
    <recommendedName>
        <fullName evidence="4">HEAT repeat domain-containing protein</fullName>
    </recommendedName>
</protein>
<gene>
    <name evidence="2" type="ORF">A3783_14855</name>
</gene>
<accession>A0ABX2V5B2</accession>
<dbReference type="InterPro" id="IPR016024">
    <property type="entry name" value="ARM-type_fold"/>
</dbReference>